<feature type="transmembrane region" description="Helical" evidence="1">
    <location>
        <begin position="331"/>
        <end position="350"/>
    </location>
</feature>
<protein>
    <recommendedName>
        <fullName evidence="2">DUF6798 domain-containing protein</fullName>
    </recommendedName>
</protein>
<name>A0ABS3KDD8_9PROT</name>
<feature type="transmembrane region" description="Helical" evidence="1">
    <location>
        <begin position="300"/>
        <end position="319"/>
    </location>
</feature>
<evidence type="ECO:0000313" key="3">
    <source>
        <dbReference type="EMBL" id="MBO1075473.1"/>
    </source>
</evidence>
<feature type="transmembrane region" description="Helical" evidence="1">
    <location>
        <begin position="117"/>
        <end position="136"/>
    </location>
</feature>
<dbReference type="RefSeq" id="WP_207447727.1">
    <property type="nucleotide sequence ID" value="NZ_CP061094.1"/>
</dbReference>
<feature type="transmembrane region" description="Helical" evidence="1">
    <location>
        <begin position="276"/>
        <end position="293"/>
    </location>
</feature>
<dbReference type="Pfam" id="PF20604">
    <property type="entry name" value="DUF6798"/>
    <property type="match status" value="1"/>
</dbReference>
<evidence type="ECO:0000313" key="4">
    <source>
        <dbReference type="Proteomes" id="UP001518990"/>
    </source>
</evidence>
<proteinExistence type="predicted"/>
<keyword evidence="1" id="KW-0812">Transmembrane</keyword>
<feature type="transmembrane region" description="Helical" evidence="1">
    <location>
        <begin position="173"/>
        <end position="201"/>
    </location>
</feature>
<feature type="domain" description="DUF6798" evidence="2">
    <location>
        <begin position="447"/>
        <end position="509"/>
    </location>
</feature>
<feature type="transmembrane region" description="Helical" evidence="1">
    <location>
        <begin position="148"/>
        <end position="167"/>
    </location>
</feature>
<dbReference type="Proteomes" id="UP001518990">
    <property type="component" value="Unassembled WGS sequence"/>
</dbReference>
<organism evidence="3 4">
    <name type="scientific">Roseomonas marmotae</name>
    <dbReference type="NCBI Taxonomy" id="2768161"/>
    <lineage>
        <taxon>Bacteria</taxon>
        <taxon>Pseudomonadati</taxon>
        <taxon>Pseudomonadota</taxon>
        <taxon>Alphaproteobacteria</taxon>
        <taxon>Acetobacterales</taxon>
        <taxon>Roseomonadaceae</taxon>
        <taxon>Roseomonas</taxon>
    </lineage>
</organism>
<evidence type="ECO:0000256" key="1">
    <source>
        <dbReference type="SAM" id="Phobius"/>
    </source>
</evidence>
<comment type="caution">
    <text evidence="3">The sequence shown here is derived from an EMBL/GenBank/DDBJ whole genome shotgun (WGS) entry which is preliminary data.</text>
</comment>
<feature type="transmembrane region" description="Helical" evidence="1">
    <location>
        <begin position="403"/>
        <end position="423"/>
    </location>
</feature>
<feature type="transmembrane region" description="Helical" evidence="1">
    <location>
        <begin position="362"/>
        <end position="383"/>
    </location>
</feature>
<dbReference type="InterPro" id="IPR046477">
    <property type="entry name" value="DUF6798"/>
</dbReference>
<reference evidence="3 4" key="1">
    <citation type="submission" date="2020-09" db="EMBL/GenBank/DDBJ databases">
        <title>Roseomonas.</title>
        <authorList>
            <person name="Zhu W."/>
        </authorList>
    </citation>
    <scope>NUCLEOTIDE SEQUENCE [LARGE SCALE GENOMIC DNA]</scope>
    <source>
        <strain evidence="3 4">1311</strain>
    </source>
</reference>
<keyword evidence="4" id="KW-1185">Reference proteome</keyword>
<evidence type="ECO:0000259" key="2">
    <source>
        <dbReference type="Pfam" id="PF20604"/>
    </source>
</evidence>
<gene>
    <name evidence="3" type="ORF">IAI60_12740</name>
</gene>
<keyword evidence="1" id="KW-1133">Transmembrane helix</keyword>
<feature type="transmembrane region" description="Helical" evidence="1">
    <location>
        <begin position="221"/>
        <end position="240"/>
    </location>
</feature>
<accession>A0ABS3KDD8</accession>
<dbReference type="EMBL" id="JACTNF010000012">
    <property type="protein sequence ID" value="MBO1075473.1"/>
    <property type="molecule type" value="Genomic_DNA"/>
</dbReference>
<sequence>MSPKAESATGSWLLAHPLLLAVLAAAVSVGLQGFAFGINNNVFHIPIVLGYGQLGQFAGDPFIQSLGRFVSPVYLALGLVADERNIQGLFLACHVLTRVLTFLALILIVTASGVRGGWRLLLAVAALVLARGLYGVSPMGEGGMLPDYFTHSELSGAFALLTVAALLRGRLVLAAGLAGIAFALNAFIGVWMLVPVGLGLLAPWAGWDGPRPQPRPWLRQLLLAALAFSVPALPVAVWVLRSTAGDAAVAPFDYREYLYFYFGKHFFMQASSTREILQSGTAVLAGLAALLVLPNWRRALLPLAGLLLVLGAGAVAGIFANSRFILNLHLIRADSLLIMLSGAYVAAATARLAQPAWNWRGIAALLSLAGLLSGLWALSAVALANAWLAGARAAAPGAPAGRAIPALCLALLAAAAILNGAALRKELAADAIPREADLEGMMPRAPEWLEMQLWARQNTPAEARFLVPSWPSGFRIGAQRSVWVDFKQGATAMWAPDTYAGWRQRVDEINRLRSLPERCAYARTRGLDYVIIDLRPGRAPALEGSPAVPLHANRLFRAYAAASC</sequence>
<feature type="transmembrane region" description="Helical" evidence="1">
    <location>
        <begin position="88"/>
        <end position="111"/>
    </location>
</feature>
<keyword evidence="1" id="KW-0472">Membrane</keyword>